<dbReference type="EMBL" id="KQ090659">
    <property type="protein sequence ID" value="KMS94934.1"/>
    <property type="molecule type" value="Genomic_DNA"/>
</dbReference>
<dbReference type="OrthoDB" id="1738164at2759"/>
<dbReference type="Proteomes" id="UP000035740">
    <property type="component" value="Unassembled WGS sequence"/>
</dbReference>
<gene>
    <name evidence="2" type="ORF">BVRB_013970</name>
</gene>
<evidence type="ECO:0000313" key="3">
    <source>
        <dbReference type="Proteomes" id="UP000035740"/>
    </source>
</evidence>
<sequence length="82" mass="9354">MELSNEENLGFLNRTSRATRGKRMNKLLDEEVEWNHSADSMHSPPQPKRRHPQEPTSSRNGIASPPSRFSAIDHSLLDFTIV</sequence>
<organism evidence="2 3">
    <name type="scientific">Beta vulgaris subsp. vulgaris</name>
    <name type="common">Beet</name>
    <dbReference type="NCBI Taxonomy" id="3555"/>
    <lineage>
        <taxon>Eukaryota</taxon>
        <taxon>Viridiplantae</taxon>
        <taxon>Streptophyta</taxon>
        <taxon>Embryophyta</taxon>
        <taxon>Tracheophyta</taxon>
        <taxon>Spermatophyta</taxon>
        <taxon>Magnoliopsida</taxon>
        <taxon>eudicotyledons</taxon>
        <taxon>Gunneridae</taxon>
        <taxon>Pentapetalae</taxon>
        <taxon>Caryophyllales</taxon>
        <taxon>Chenopodiaceae</taxon>
        <taxon>Betoideae</taxon>
        <taxon>Beta</taxon>
    </lineage>
</organism>
<proteinExistence type="predicted"/>
<name>A0A0J8B1N3_BETVV</name>
<reference evidence="2 3" key="1">
    <citation type="journal article" date="2014" name="Nature">
        <title>The genome of the recently domesticated crop plant sugar beet (Beta vulgaris).</title>
        <authorList>
            <person name="Dohm J.C."/>
            <person name="Minoche A.E."/>
            <person name="Holtgrawe D."/>
            <person name="Capella-Gutierrez S."/>
            <person name="Zakrzewski F."/>
            <person name="Tafer H."/>
            <person name="Rupp O."/>
            <person name="Sorensen T.R."/>
            <person name="Stracke R."/>
            <person name="Reinhardt R."/>
            <person name="Goesmann A."/>
            <person name="Kraft T."/>
            <person name="Schulz B."/>
            <person name="Stadler P.F."/>
            <person name="Schmidt T."/>
            <person name="Gabaldon T."/>
            <person name="Lehrach H."/>
            <person name="Weisshaar B."/>
            <person name="Himmelbauer H."/>
        </authorList>
    </citation>
    <scope>NUCLEOTIDE SEQUENCE [LARGE SCALE GENOMIC DNA]</scope>
    <source>
        <tissue evidence="2">Taproot</tissue>
    </source>
</reference>
<evidence type="ECO:0000256" key="1">
    <source>
        <dbReference type="SAM" id="MobiDB-lite"/>
    </source>
</evidence>
<feature type="compositionally biased region" description="Basic and acidic residues" evidence="1">
    <location>
        <begin position="26"/>
        <end position="36"/>
    </location>
</feature>
<keyword evidence="3" id="KW-1185">Reference proteome</keyword>
<evidence type="ECO:0000313" key="2">
    <source>
        <dbReference type="EMBL" id="KMS94934.1"/>
    </source>
</evidence>
<feature type="region of interest" description="Disordered" evidence="1">
    <location>
        <begin position="1"/>
        <end position="69"/>
    </location>
</feature>
<protein>
    <submittedName>
        <fullName evidence="2">Uncharacterized protein</fullName>
    </submittedName>
</protein>
<dbReference type="AlphaFoldDB" id="A0A0J8B1N3"/>
<accession>A0A0J8B1N3</accession>
<dbReference type="Gramene" id="KMS94934">
    <property type="protein sequence ID" value="KMS94934"/>
    <property type="gene ID" value="BVRB_013970"/>
</dbReference>